<accession>A0A9P7J1U5</accession>
<feature type="transmembrane region" description="Helical" evidence="1">
    <location>
        <begin position="493"/>
        <end position="513"/>
    </location>
</feature>
<evidence type="ECO:0000256" key="1">
    <source>
        <dbReference type="SAM" id="Phobius"/>
    </source>
</evidence>
<keyword evidence="1" id="KW-0472">Membrane</keyword>
<reference evidence="2" key="1">
    <citation type="journal article" date="2020" name="New Phytol.">
        <title>Comparative genomics reveals dynamic genome evolution in host specialist ectomycorrhizal fungi.</title>
        <authorList>
            <person name="Lofgren L.A."/>
            <person name="Nguyen N.H."/>
            <person name="Vilgalys R."/>
            <person name="Ruytinx J."/>
            <person name="Liao H.L."/>
            <person name="Branco S."/>
            <person name="Kuo A."/>
            <person name="LaButti K."/>
            <person name="Lipzen A."/>
            <person name="Andreopoulos W."/>
            <person name="Pangilinan J."/>
            <person name="Riley R."/>
            <person name="Hundley H."/>
            <person name="Na H."/>
            <person name="Barry K."/>
            <person name="Grigoriev I.V."/>
            <person name="Stajich J.E."/>
            <person name="Kennedy P.G."/>
        </authorList>
    </citation>
    <scope>NUCLEOTIDE SEQUENCE</scope>
    <source>
        <strain evidence="2">S12</strain>
    </source>
</reference>
<organism evidence="2 3">
    <name type="scientific">Suillus plorans</name>
    <dbReference type="NCBI Taxonomy" id="116603"/>
    <lineage>
        <taxon>Eukaryota</taxon>
        <taxon>Fungi</taxon>
        <taxon>Dikarya</taxon>
        <taxon>Basidiomycota</taxon>
        <taxon>Agaricomycotina</taxon>
        <taxon>Agaricomycetes</taxon>
        <taxon>Agaricomycetidae</taxon>
        <taxon>Boletales</taxon>
        <taxon>Suillineae</taxon>
        <taxon>Suillaceae</taxon>
        <taxon>Suillus</taxon>
    </lineage>
</organism>
<feature type="transmembrane region" description="Helical" evidence="1">
    <location>
        <begin position="525"/>
        <end position="547"/>
    </location>
</feature>
<name>A0A9P7J1U5_9AGAM</name>
<sequence>MATFSSDISRKFARFVALLLKSSLRRACYTLRIFYALLRRLGHMCIRLGHDTSSTRRLQEELRPAICSSGLPTIHTLPTDMNQPGDRPHITLAVPVDIASPQHPLYLTPPPHPNSRDDFSIGTIDDIPVSNTSFDSGLPQIFLEMNTTDEPQFIFSRHAAAPLERIKLVPIIPTDVKRYDRNIKMKWAEPNCFVITPKDNKYEEEVQCGWRDFVHPEGPRVYYHHETRVFTDADMRIGKVDSKMLLGMAKALKAYAKNQSDVQARIGDGTELVLELNTEKGRTNIINSCGYYFVDHVKRVIFWAHSYTCEPHGEILFNVKAAKRLSHIKYSLESQYWYHCELYPHNRYLSRQIFEELREIIVHANAETITSDTSLAPFDGNELAKMLDLMDRVEGSINKMHAYSVCVVARFMRLFTKVKYTNFCGQPGVRVDADRSIYYKEGHERETLIFRLLNLILWYGPRKHYKRVQRVWVDEIINAPRWKDFINQLDNEWLGFTLYSTVMLAVDVSFLAVPGIIGPSLQTSPVIAVYMSSLCSAGSLVVAVLLVDQSKDYQTAEDGALYMSLMTNGIPGIENLALMHSLPYALLVWAMVFFGLALSIFIFDTDDVVTLATMIPGWIIVLILTLWPTIFTLWPTMNTRVGRLLNFAKSLPRQPERVVQYLRGSRHPELDQMSIDRTSDRVA</sequence>
<dbReference type="OrthoDB" id="2657661at2759"/>
<comment type="caution">
    <text evidence="2">The sequence shown here is derived from an EMBL/GenBank/DDBJ whole genome shotgun (WGS) entry which is preliminary data.</text>
</comment>
<keyword evidence="1" id="KW-1133">Transmembrane helix</keyword>
<dbReference type="Proteomes" id="UP000719766">
    <property type="component" value="Unassembled WGS sequence"/>
</dbReference>
<gene>
    <name evidence="2" type="ORF">HD556DRAFT_1350068</name>
</gene>
<dbReference type="RefSeq" id="XP_041163556.1">
    <property type="nucleotide sequence ID" value="XM_041302343.1"/>
</dbReference>
<dbReference type="AlphaFoldDB" id="A0A9P7J1U5"/>
<feature type="transmembrane region" description="Helical" evidence="1">
    <location>
        <begin position="584"/>
        <end position="603"/>
    </location>
</feature>
<proteinExistence type="predicted"/>
<evidence type="ECO:0000313" key="3">
    <source>
        <dbReference type="Proteomes" id="UP000719766"/>
    </source>
</evidence>
<keyword evidence="3" id="KW-1185">Reference proteome</keyword>
<protein>
    <submittedName>
        <fullName evidence="2">Uncharacterized protein</fullName>
    </submittedName>
</protein>
<dbReference type="GeneID" id="64596107"/>
<dbReference type="EMBL" id="JABBWE010000012">
    <property type="protein sequence ID" value="KAG1799015.1"/>
    <property type="molecule type" value="Genomic_DNA"/>
</dbReference>
<keyword evidence="1" id="KW-0812">Transmembrane</keyword>
<evidence type="ECO:0000313" key="2">
    <source>
        <dbReference type="EMBL" id="KAG1799015.1"/>
    </source>
</evidence>
<feature type="transmembrane region" description="Helical" evidence="1">
    <location>
        <begin position="615"/>
        <end position="634"/>
    </location>
</feature>